<keyword evidence="1" id="KW-0812">Transmembrane</keyword>
<evidence type="ECO:0000313" key="3">
    <source>
        <dbReference type="EMBL" id="SBV96457.1"/>
    </source>
</evidence>
<keyword evidence="1" id="KW-0472">Membrane</keyword>
<feature type="transmembrane region" description="Helical" evidence="1">
    <location>
        <begin position="411"/>
        <end position="439"/>
    </location>
</feature>
<accession>A0A212JAG1</accession>
<dbReference type="InterPro" id="IPR002823">
    <property type="entry name" value="DUF112_TM"/>
</dbReference>
<feature type="domain" description="DUF112" evidence="2">
    <location>
        <begin position="17"/>
        <end position="436"/>
    </location>
</feature>
<dbReference type="AlphaFoldDB" id="A0A212JAG1"/>
<feature type="transmembrane region" description="Helical" evidence="1">
    <location>
        <begin position="143"/>
        <end position="159"/>
    </location>
</feature>
<dbReference type="EMBL" id="FLUQ01000001">
    <property type="protein sequence ID" value="SBV96457.1"/>
    <property type="molecule type" value="Genomic_DNA"/>
</dbReference>
<dbReference type="PANTHER" id="PTHR35342:SF5">
    <property type="entry name" value="TRICARBOXYLIC TRANSPORT PROTEIN"/>
    <property type="match status" value="1"/>
</dbReference>
<protein>
    <submittedName>
        <fullName evidence="3">Integral membrane protein</fullName>
    </submittedName>
</protein>
<name>A0A212JAG1_9DELT</name>
<feature type="transmembrane region" description="Helical" evidence="1">
    <location>
        <begin position="191"/>
        <end position="212"/>
    </location>
</feature>
<dbReference type="Pfam" id="PF01970">
    <property type="entry name" value="TctA"/>
    <property type="match status" value="1"/>
</dbReference>
<reference evidence="3" key="1">
    <citation type="submission" date="2016-04" db="EMBL/GenBank/DDBJ databases">
        <authorList>
            <person name="Evans L.H."/>
            <person name="Alamgir A."/>
            <person name="Owens N."/>
            <person name="Weber N.D."/>
            <person name="Virtaneva K."/>
            <person name="Barbian K."/>
            <person name="Babar A."/>
            <person name="Rosenke K."/>
        </authorList>
    </citation>
    <scope>NUCLEOTIDE SEQUENCE</scope>
    <source>
        <strain evidence="3">86</strain>
    </source>
</reference>
<sequence length="509" mass="53282">MSPFEIASDVFTVTNIAIMSGGLIFGMVAGALPGISSTMAVTLLLPFTFALPAGSGLMLLMAIYTASVYGGSISAILINTPGTGSSAATAIDGYQLTRKGHGARALRISTFASALGGVVSAIALILLSPPLSKISLWFGPPEYFLLACLGLSAVATLAANSIAKGILAAVIGLFLASVGLDYSLGSPRFTFGIMELEGGISFIPALIGLFALSEVLRMAENRFAPDSKPADFRNDRFFPSLAELAPTWATMGRGSVIGTIIGILPGAGAEIGSWISYNTEKRLSKHRHEIGHGSTVGVAASEVANNAVTGAALIPLFTLGIPGSSVAAVILGGLLIHGLVPGRELFTEYATITYTAMFGFLIANILMLFFGLLLVKPFAQVTKIPRRYLAPIIVTLCFIGAYAINNSFFDVGIMVVFGVIGYVLQRAGFHPAPIVLAMILGPMAESRYLQMYSLSDGNVISYMFTRPISLALIGMIVLFLFSPAFFKNVQQGPAPETAPGSVKDTQEAA</sequence>
<feature type="transmembrane region" description="Helical" evidence="1">
    <location>
        <begin position="352"/>
        <end position="375"/>
    </location>
</feature>
<feature type="transmembrane region" description="Helical" evidence="1">
    <location>
        <begin position="12"/>
        <end position="32"/>
    </location>
</feature>
<evidence type="ECO:0000256" key="1">
    <source>
        <dbReference type="SAM" id="Phobius"/>
    </source>
</evidence>
<feature type="transmembrane region" description="Helical" evidence="1">
    <location>
        <begin position="459"/>
        <end position="481"/>
    </location>
</feature>
<feature type="transmembrane region" description="Helical" evidence="1">
    <location>
        <begin position="316"/>
        <end position="340"/>
    </location>
</feature>
<feature type="transmembrane region" description="Helical" evidence="1">
    <location>
        <begin position="108"/>
        <end position="131"/>
    </location>
</feature>
<gene>
    <name evidence="3" type="ORF">KL86DPRO_11047</name>
</gene>
<organism evidence="3">
    <name type="scientific">uncultured delta proteobacterium</name>
    <dbReference type="NCBI Taxonomy" id="34034"/>
    <lineage>
        <taxon>Bacteria</taxon>
        <taxon>Deltaproteobacteria</taxon>
        <taxon>environmental samples</taxon>
    </lineage>
</organism>
<feature type="transmembrane region" description="Helical" evidence="1">
    <location>
        <begin position="387"/>
        <end position="405"/>
    </location>
</feature>
<dbReference type="PANTHER" id="PTHR35342">
    <property type="entry name" value="TRICARBOXYLIC TRANSPORT PROTEIN"/>
    <property type="match status" value="1"/>
</dbReference>
<proteinExistence type="predicted"/>
<evidence type="ECO:0000259" key="2">
    <source>
        <dbReference type="Pfam" id="PF01970"/>
    </source>
</evidence>
<keyword evidence="1" id="KW-1133">Transmembrane helix</keyword>
<feature type="transmembrane region" description="Helical" evidence="1">
    <location>
        <begin position="166"/>
        <end position="185"/>
    </location>
</feature>